<organism evidence="1 2">
    <name type="scientific">Endozoicomonas euniceicola</name>
    <dbReference type="NCBI Taxonomy" id="1234143"/>
    <lineage>
        <taxon>Bacteria</taxon>
        <taxon>Pseudomonadati</taxon>
        <taxon>Pseudomonadota</taxon>
        <taxon>Gammaproteobacteria</taxon>
        <taxon>Oceanospirillales</taxon>
        <taxon>Endozoicomonadaceae</taxon>
        <taxon>Endozoicomonas</taxon>
    </lineage>
</organism>
<dbReference type="Proteomes" id="UP001163255">
    <property type="component" value="Chromosome"/>
</dbReference>
<dbReference type="RefSeq" id="WP_262600346.1">
    <property type="nucleotide sequence ID" value="NZ_CP103300.1"/>
</dbReference>
<reference evidence="1" key="1">
    <citation type="submission" date="2022-10" db="EMBL/GenBank/DDBJ databases">
        <title>Completed Genome Sequence of two octocoral isolated bacterium, Endozoicomonas euniceicola EF212T and Endozoicomonas gorgoniicola PS125T.</title>
        <authorList>
            <person name="Chiou Y.-J."/>
            <person name="Chen Y.-H."/>
        </authorList>
    </citation>
    <scope>NUCLEOTIDE SEQUENCE</scope>
    <source>
        <strain evidence="1">EF212</strain>
    </source>
</reference>
<evidence type="ECO:0000313" key="2">
    <source>
        <dbReference type="Proteomes" id="UP001163255"/>
    </source>
</evidence>
<gene>
    <name evidence="1" type="ORF">NX720_07170</name>
</gene>
<evidence type="ECO:0000313" key="1">
    <source>
        <dbReference type="EMBL" id="UYM17679.1"/>
    </source>
</evidence>
<dbReference type="EMBL" id="CP103300">
    <property type="protein sequence ID" value="UYM17679.1"/>
    <property type="molecule type" value="Genomic_DNA"/>
</dbReference>
<accession>A0ABY6GZ68</accession>
<sequence>MNLKVQKSSIYWVLMQFFLASPIYAGKLIDLFVLSQESSDSSHISIQPNSTYEENSTINALASSMQNGNTEHLHYSIRESHINILSAQLTQQLMDDFGHTFEDASNNPPESPGNYRFMDEGYLQSIGVTDASTVLIYEINAQHLNSMNPMTAGAGAATPELKACNYKSRESTKADIHGNPECSPEKYVENIFTRELKYFLELLKSTKHDMSYYGATFRFIVWRNEEGKLNLHHYQTLTALSCEERAIPAATLSSAPGGSCVLQ</sequence>
<keyword evidence="2" id="KW-1185">Reference proteome</keyword>
<protein>
    <submittedName>
        <fullName evidence="1">Uncharacterized protein</fullName>
    </submittedName>
</protein>
<proteinExistence type="predicted"/>
<name>A0ABY6GZ68_9GAMM</name>